<dbReference type="NCBIfam" id="TIGR03666">
    <property type="entry name" value="Rv2061_F420"/>
    <property type="match status" value="1"/>
</dbReference>
<evidence type="ECO:0000256" key="1">
    <source>
        <dbReference type="ARBA" id="ARBA00023002"/>
    </source>
</evidence>
<proteinExistence type="predicted"/>
<feature type="domain" description="Pyridoxamine 5'-phosphate oxidase N-terminal" evidence="2">
    <location>
        <begin position="5"/>
        <end position="94"/>
    </location>
</feature>
<comment type="caution">
    <text evidence="3">The sequence shown here is derived from an EMBL/GenBank/DDBJ whole genome shotgun (WGS) entry which is preliminary data.</text>
</comment>
<dbReference type="EMBL" id="JBHUFV010000047">
    <property type="protein sequence ID" value="MFD1935781.1"/>
    <property type="molecule type" value="Genomic_DNA"/>
</dbReference>
<dbReference type="SUPFAM" id="SSF50475">
    <property type="entry name" value="FMN-binding split barrel"/>
    <property type="match status" value="1"/>
</dbReference>
<dbReference type="PANTHER" id="PTHR35176:SF11">
    <property type="entry name" value="PYRIDOXAMINE 5'-PHOSPHATE OXIDASE FAMILY PROTEIN"/>
    <property type="match status" value="1"/>
</dbReference>
<dbReference type="Pfam" id="PF01243">
    <property type="entry name" value="PNPOx_N"/>
    <property type="match status" value="1"/>
</dbReference>
<protein>
    <submittedName>
        <fullName evidence="3">PPOX class F420-dependent oxidoreductase</fullName>
    </submittedName>
</protein>
<accession>A0ABW4T2B7</accession>
<dbReference type="InterPro" id="IPR052019">
    <property type="entry name" value="F420H2_bilvrd_red/Heme_oxyg"/>
</dbReference>
<dbReference type="InterPro" id="IPR012349">
    <property type="entry name" value="Split_barrel_FMN-bd"/>
</dbReference>
<keyword evidence="1" id="KW-0560">Oxidoreductase</keyword>
<keyword evidence="4" id="KW-1185">Reference proteome</keyword>
<gene>
    <name evidence="3" type="ORF">ACFSKW_30350</name>
</gene>
<organism evidence="3 4">
    <name type="scientific">Nonomuraea mangrovi</name>
    <dbReference type="NCBI Taxonomy" id="2316207"/>
    <lineage>
        <taxon>Bacteria</taxon>
        <taxon>Bacillati</taxon>
        <taxon>Actinomycetota</taxon>
        <taxon>Actinomycetes</taxon>
        <taxon>Streptosporangiales</taxon>
        <taxon>Streptosporangiaceae</taxon>
        <taxon>Nonomuraea</taxon>
    </lineage>
</organism>
<dbReference type="InterPro" id="IPR019965">
    <property type="entry name" value="PPOX_F420-dep_Rv2061_put"/>
</dbReference>
<reference evidence="4" key="1">
    <citation type="journal article" date="2019" name="Int. J. Syst. Evol. Microbiol.">
        <title>The Global Catalogue of Microorganisms (GCM) 10K type strain sequencing project: providing services to taxonomists for standard genome sequencing and annotation.</title>
        <authorList>
            <consortium name="The Broad Institute Genomics Platform"/>
            <consortium name="The Broad Institute Genome Sequencing Center for Infectious Disease"/>
            <person name="Wu L."/>
            <person name="Ma J."/>
        </authorList>
    </citation>
    <scope>NUCLEOTIDE SEQUENCE [LARGE SCALE GENOMIC DNA]</scope>
    <source>
        <strain evidence="4">ICMP 6774ER</strain>
    </source>
</reference>
<dbReference type="PANTHER" id="PTHR35176">
    <property type="entry name" value="HEME OXYGENASE HI_0854-RELATED"/>
    <property type="match status" value="1"/>
</dbReference>
<dbReference type="Proteomes" id="UP001597368">
    <property type="component" value="Unassembled WGS sequence"/>
</dbReference>
<dbReference type="InterPro" id="IPR011576">
    <property type="entry name" value="Pyridox_Oxase_N"/>
</dbReference>
<name>A0ABW4T2B7_9ACTN</name>
<evidence type="ECO:0000313" key="3">
    <source>
        <dbReference type="EMBL" id="MFD1935781.1"/>
    </source>
</evidence>
<dbReference type="Gene3D" id="2.30.110.10">
    <property type="entry name" value="Electron Transport, Fmn-binding Protein, Chain A"/>
    <property type="match status" value="1"/>
</dbReference>
<sequence>MNLGHEQYVCVTTYRRNGTPVPTPVWVAQDGDAVVIWTVADSGKVKRMRANPSVTVAPCDVRGRIRGEEVKARAEVLSAEETERVRRLLKAKYGLQGRLVLLGSLLRRGRTGTVGVRIADI</sequence>
<evidence type="ECO:0000313" key="4">
    <source>
        <dbReference type="Proteomes" id="UP001597368"/>
    </source>
</evidence>
<evidence type="ECO:0000259" key="2">
    <source>
        <dbReference type="Pfam" id="PF01243"/>
    </source>
</evidence>
<dbReference type="RefSeq" id="WP_379575898.1">
    <property type="nucleotide sequence ID" value="NZ_JBHUFV010000047.1"/>
</dbReference>